<proteinExistence type="predicted"/>
<feature type="compositionally biased region" description="Basic and acidic residues" evidence="1">
    <location>
        <begin position="260"/>
        <end position="271"/>
    </location>
</feature>
<dbReference type="PANTHER" id="PTHR32428:SF2">
    <property type="entry name" value="TARGET OF RAPAMYCIN COMPLEX 2 SUBUNIT BIT61-RELATED"/>
    <property type="match status" value="1"/>
</dbReference>
<evidence type="ECO:0000313" key="3">
    <source>
        <dbReference type="Proteomes" id="UP001172684"/>
    </source>
</evidence>
<dbReference type="EMBL" id="JAPDRL010000059">
    <property type="protein sequence ID" value="KAJ9661244.1"/>
    <property type="molecule type" value="Genomic_DNA"/>
</dbReference>
<feature type="region of interest" description="Disordered" evidence="1">
    <location>
        <begin position="698"/>
        <end position="746"/>
    </location>
</feature>
<feature type="compositionally biased region" description="Pro residues" evidence="1">
    <location>
        <begin position="225"/>
        <end position="235"/>
    </location>
</feature>
<feature type="region of interest" description="Disordered" evidence="1">
    <location>
        <begin position="1"/>
        <end position="201"/>
    </location>
</feature>
<feature type="compositionally biased region" description="Basic residues" evidence="1">
    <location>
        <begin position="341"/>
        <end position="353"/>
    </location>
</feature>
<accession>A0ABQ9NNV6</accession>
<feature type="compositionally biased region" description="Polar residues" evidence="1">
    <location>
        <begin position="86"/>
        <end position="97"/>
    </location>
</feature>
<sequence>MDSSPARGALRSPVTFAADPHPEDAPASRRRKSSLSSDSSDSSQITALSVKRPAQQPEARNPNGSSTNLQNATRPSGGALARALNEQPSRTHSPATDSSSSSRIGHRARQHSQGFFEPSLPGASQSNSSAMSNNLTASQIAAQAAMQAQNPQHLRKRSQTIPDPGTHPTARRQQGSPPPVPPINSSFAVRQNNQQGQDGFIGGQRLTAASAANAAFPRSPLYSPGLPPEHAPSPAPEKEVKSKEKSKMKLFSKPKSIGISKDRDKDADRKNPAMLSPNKMAMHSTSALPSRLALNASTPSLVDSTMSGASSLYSSANASTSTLVPSERTTTFVDGQQKEKEKHKHHFLSRQKNKLQGTSDHHNLPLSSASSNSKPTDPYAPQPLYSFTAPASPGHSSTFAQSVSGLDLRHGGRALRQKKKEEKAAAAQSQYASSINEILEPSSAKQRNESFSNQDRSDWPGPASLGTGALSMSATGTNSPYTYLPDPSLTQASVANLGAAFGLPGIGPDDAWPLLKARLLNIFEGEDPRPPIEDFNALVSVHMRRCIQRRTPVVLIEDLSELLQTGFSSLDQTLRHIPDERLVPSLVEMWLVVFCTILPFMQAVFLPLDLEFKGRGPIMSPREAAEFWGAALPDSELARSSESTTGTGGKKTIPTLGEELDVRRITLLTFRDTVILPRHETLMAIFSRLSLEAISAGTTGDADAPARPGTATATDTSDPSSLPSQSALSAASSSNPSTSQSSSSAGASVLAASRSRATSNTSAGSFNSIPRSTVAPSSTSALSSHPLPPAARPRPMDGAQVTETVGRMLQCVSVLASVQSGDEAQRKMERLTSELKYNWLGRGRTGRQRRGFVGRRAGGMAGPGASAGVGLGLGARGLAGVA</sequence>
<feature type="region of interest" description="Disordered" evidence="1">
    <location>
        <begin position="443"/>
        <end position="471"/>
    </location>
</feature>
<name>A0ABQ9NNV6_9PEZI</name>
<dbReference type="InterPro" id="IPR013745">
    <property type="entry name" value="Bit61/PRR5"/>
</dbReference>
<feature type="compositionally biased region" description="Low complexity" evidence="1">
    <location>
        <begin position="709"/>
        <end position="746"/>
    </location>
</feature>
<feature type="compositionally biased region" description="Polar residues" evidence="1">
    <location>
        <begin position="183"/>
        <end position="197"/>
    </location>
</feature>
<feature type="region of interest" description="Disordered" evidence="1">
    <location>
        <begin position="219"/>
        <end position="284"/>
    </location>
</feature>
<feature type="region of interest" description="Disordered" evidence="1">
    <location>
        <begin position="759"/>
        <end position="797"/>
    </location>
</feature>
<gene>
    <name evidence="2" type="ORF">H2201_006603</name>
</gene>
<feature type="region of interest" description="Disordered" evidence="1">
    <location>
        <begin position="334"/>
        <end position="405"/>
    </location>
</feature>
<feature type="compositionally biased region" description="Polar residues" evidence="1">
    <location>
        <begin position="394"/>
        <end position="404"/>
    </location>
</feature>
<evidence type="ECO:0000256" key="1">
    <source>
        <dbReference type="SAM" id="MobiDB-lite"/>
    </source>
</evidence>
<reference evidence="2" key="1">
    <citation type="submission" date="2022-10" db="EMBL/GenBank/DDBJ databases">
        <title>Culturing micro-colonial fungi from biological soil crusts in the Mojave desert and describing Neophaeococcomyces mojavensis, and introducing the new genera and species Taxawa tesnikishii.</title>
        <authorList>
            <person name="Kurbessoian T."/>
            <person name="Stajich J.E."/>
        </authorList>
    </citation>
    <scope>NUCLEOTIDE SEQUENCE</scope>
    <source>
        <strain evidence="2">TK_1</strain>
    </source>
</reference>
<feature type="compositionally biased region" description="Polar residues" evidence="1">
    <location>
        <begin position="443"/>
        <end position="454"/>
    </location>
</feature>
<evidence type="ECO:0000313" key="2">
    <source>
        <dbReference type="EMBL" id="KAJ9661244.1"/>
    </source>
</evidence>
<feature type="compositionally biased region" description="Basic and acidic residues" evidence="1">
    <location>
        <begin position="236"/>
        <end position="247"/>
    </location>
</feature>
<keyword evidence="3" id="KW-1185">Reference proteome</keyword>
<dbReference type="Proteomes" id="UP001172684">
    <property type="component" value="Unassembled WGS sequence"/>
</dbReference>
<evidence type="ECO:0008006" key="4">
    <source>
        <dbReference type="Google" id="ProtNLM"/>
    </source>
</evidence>
<feature type="compositionally biased region" description="Polar residues" evidence="1">
    <location>
        <begin position="62"/>
        <end position="74"/>
    </location>
</feature>
<dbReference type="PANTHER" id="PTHR32428">
    <property type="entry name" value="TARGET OF RAPAMYCIN COMPLEX 2 SUBUNIT BIT61-RELATED"/>
    <property type="match status" value="1"/>
</dbReference>
<organism evidence="2 3">
    <name type="scientific">Coniosporium apollinis</name>
    <dbReference type="NCBI Taxonomy" id="61459"/>
    <lineage>
        <taxon>Eukaryota</taxon>
        <taxon>Fungi</taxon>
        <taxon>Dikarya</taxon>
        <taxon>Ascomycota</taxon>
        <taxon>Pezizomycotina</taxon>
        <taxon>Dothideomycetes</taxon>
        <taxon>Dothideomycetes incertae sedis</taxon>
        <taxon>Coniosporium</taxon>
    </lineage>
</organism>
<feature type="compositionally biased region" description="Polar residues" evidence="1">
    <location>
        <begin position="365"/>
        <end position="375"/>
    </location>
</feature>
<protein>
    <recommendedName>
        <fullName evidence="4">HbrB-like protein</fullName>
    </recommendedName>
</protein>
<dbReference type="Pfam" id="PF08539">
    <property type="entry name" value="HbrB"/>
    <property type="match status" value="1"/>
</dbReference>
<feature type="compositionally biased region" description="Polar residues" evidence="1">
    <location>
        <begin position="764"/>
        <end position="783"/>
    </location>
</feature>
<comment type="caution">
    <text evidence="2">The sequence shown here is derived from an EMBL/GenBank/DDBJ whole genome shotgun (WGS) entry which is preliminary data.</text>
</comment>
<feature type="compositionally biased region" description="Low complexity" evidence="1">
    <location>
        <begin position="123"/>
        <end position="152"/>
    </location>
</feature>
<feature type="compositionally biased region" description="Low complexity" evidence="1">
    <location>
        <begin position="34"/>
        <end position="43"/>
    </location>
</feature>